<evidence type="ECO:0000256" key="4">
    <source>
        <dbReference type="ARBA" id="ARBA00023306"/>
    </source>
</evidence>
<protein>
    <recommendedName>
        <fullName evidence="5 6">Cell division protein FtsA</fullName>
    </recommendedName>
</protein>
<dbReference type="Proteomes" id="UP000034201">
    <property type="component" value="Unassembled WGS sequence"/>
</dbReference>
<dbReference type="EMBL" id="LCQQ01000001">
    <property type="protein sequence ID" value="KKW21694.1"/>
    <property type="molecule type" value="Genomic_DNA"/>
</dbReference>
<accession>A0A0G1ZQG8</accession>
<dbReference type="GO" id="GO:0032153">
    <property type="term" value="C:cell division site"/>
    <property type="evidence" value="ECO:0007669"/>
    <property type="project" value="UniProtKB-UniRule"/>
</dbReference>
<evidence type="ECO:0000256" key="2">
    <source>
        <dbReference type="ARBA" id="ARBA00022618"/>
    </source>
</evidence>
<evidence type="ECO:0000256" key="1">
    <source>
        <dbReference type="ARBA" id="ARBA00022475"/>
    </source>
</evidence>
<dbReference type="InterPro" id="IPR003494">
    <property type="entry name" value="SHS2_FtsA"/>
</dbReference>
<keyword evidence="3 5" id="KW-0472">Membrane</keyword>
<dbReference type="SUPFAM" id="SSF53067">
    <property type="entry name" value="Actin-like ATPase domain"/>
    <property type="match status" value="2"/>
</dbReference>
<dbReference type="HAMAP" id="MF_02033">
    <property type="entry name" value="FtsA"/>
    <property type="match status" value="1"/>
</dbReference>
<dbReference type="GO" id="GO:0009898">
    <property type="term" value="C:cytoplasmic side of plasma membrane"/>
    <property type="evidence" value="ECO:0007669"/>
    <property type="project" value="UniProtKB-UniRule"/>
</dbReference>
<name>A0A0G1ZQG8_9BACT</name>
<keyword evidence="1 5" id="KW-1003">Cell membrane</keyword>
<comment type="subcellular location">
    <subcellularLocation>
        <location evidence="5">Cell membrane</location>
        <topology evidence="5">Peripheral membrane protein</topology>
        <orientation evidence="5">Cytoplasmic side</orientation>
    </subcellularLocation>
    <text evidence="5">Localizes to the Z ring in an FtsZ-dependent manner. Targeted to the membrane through a conserved C-terminal amphipathic helix.</text>
</comment>
<dbReference type="GO" id="GO:0043093">
    <property type="term" value="P:FtsZ-dependent cytokinesis"/>
    <property type="evidence" value="ECO:0007669"/>
    <property type="project" value="UniProtKB-UniRule"/>
</dbReference>
<organism evidence="8 9">
    <name type="scientific">Candidatus Adlerbacteria bacterium GW2011_GWC1_50_9</name>
    <dbReference type="NCBI Taxonomy" id="1618608"/>
    <lineage>
        <taxon>Bacteria</taxon>
        <taxon>Candidatus Adleribacteriota</taxon>
    </lineage>
</organism>
<comment type="similarity">
    <text evidence="5 6">Belongs to the FtsA/MreB family.</text>
</comment>
<sequence length="410" mass="44144">MGRIITALDIGTSTIHTIVAERRKRGEGLRILGVGVSPSLGVRRGAIVDIEEAGAAIRRSVDDAERASSASIKQVWLAVGGAAVSVASSRGVVAVSRADGEISPEDVKRAVSAAQSFLPRQPNREVIHMVPRDFKVDNESGVKDPVGMHGVRLEVDTLIIECASPFLKNISKTLEHVGLTVEDFVFSPLATAEVVLTKRQKELGVMLLDIGGGTASFIVFEEGVPMQAGVLPVGGGHITNDIAIGFRTHIDVAEAIKLAYGSCLPRELPKRESIRLADFVEGESAIYSRRELAEIIEARMGDVFELLHRELKKINRIQLLPAGVVIVGGSSLLPGLVDLAKQEMRLPIERGALQEFTAVADDITAPSLAPALGVLMWADRMIHGGGSAWSKDLPGFSENRWMRWLRSLIP</sequence>
<dbReference type="SMART" id="SM00842">
    <property type="entry name" value="FtsA"/>
    <property type="match status" value="1"/>
</dbReference>
<comment type="function">
    <text evidence="5 6">Cell division protein that is involved in the assembly of the Z ring. May serve as a membrane anchor for the Z ring.</text>
</comment>
<gene>
    <name evidence="5" type="primary">ftsA</name>
    <name evidence="8" type="ORF">UY61_C0001G0009</name>
</gene>
<dbReference type="Gene3D" id="3.30.1490.110">
    <property type="match status" value="1"/>
</dbReference>
<evidence type="ECO:0000256" key="6">
    <source>
        <dbReference type="PIRNR" id="PIRNR003101"/>
    </source>
</evidence>
<keyword evidence="2 5" id="KW-0132">Cell division</keyword>
<dbReference type="Gene3D" id="3.30.420.40">
    <property type="match status" value="2"/>
</dbReference>
<dbReference type="NCBIfam" id="TIGR01174">
    <property type="entry name" value="ftsA"/>
    <property type="match status" value="1"/>
</dbReference>
<dbReference type="AlphaFoldDB" id="A0A0G1ZQG8"/>
<comment type="subunit">
    <text evidence="5">Self-interacts. Interacts with FtsZ.</text>
</comment>
<comment type="caution">
    <text evidence="8">The sequence shown here is derived from an EMBL/GenBank/DDBJ whole genome shotgun (WGS) entry which is preliminary data.</text>
</comment>
<dbReference type="Pfam" id="PF02491">
    <property type="entry name" value="SHS2_FTSA"/>
    <property type="match status" value="1"/>
</dbReference>
<dbReference type="Pfam" id="PF14450">
    <property type="entry name" value="FtsA"/>
    <property type="match status" value="1"/>
</dbReference>
<evidence type="ECO:0000313" key="9">
    <source>
        <dbReference type="Proteomes" id="UP000034201"/>
    </source>
</evidence>
<keyword evidence="4 5" id="KW-0131">Cell cycle</keyword>
<dbReference type="PANTHER" id="PTHR32432:SF4">
    <property type="entry name" value="CELL DIVISION PROTEIN FTSA"/>
    <property type="match status" value="1"/>
</dbReference>
<proteinExistence type="inferred from homology"/>
<dbReference type="PIRSF" id="PIRSF003101">
    <property type="entry name" value="FtsA"/>
    <property type="match status" value="1"/>
</dbReference>
<dbReference type="PATRIC" id="fig|1618608.3.peg.9"/>
<evidence type="ECO:0000256" key="3">
    <source>
        <dbReference type="ARBA" id="ARBA00023136"/>
    </source>
</evidence>
<dbReference type="InterPro" id="IPR020823">
    <property type="entry name" value="Cell_div_FtsA"/>
</dbReference>
<reference evidence="8 9" key="1">
    <citation type="journal article" date="2015" name="Nature">
        <title>rRNA introns, odd ribosomes, and small enigmatic genomes across a large radiation of phyla.</title>
        <authorList>
            <person name="Brown C.T."/>
            <person name="Hug L.A."/>
            <person name="Thomas B.C."/>
            <person name="Sharon I."/>
            <person name="Castelle C.J."/>
            <person name="Singh A."/>
            <person name="Wilkins M.J."/>
            <person name="Williams K.H."/>
            <person name="Banfield J.F."/>
        </authorList>
    </citation>
    <scope>NUCLEOTIDE SEQUENCE [LARGE SCALE GENOMIC DNA]</scope>
</reference>
<dbReference type="CDD" id="cd24048">
    <property type="entry name" value="ASKHA_NBD_FtsA"/>
    <property type="match status" value="1"/>
</dbReference>
<dbReference type="InterPro" id="IPR043129">
    <property type="entry name" value="ATPase_NBD"/>
</dbReference>
<dbReference type="PANTHER" id="PTHR32432">
    <property type="entry name" value="CELL DIVISION PROTEIN FTSA-RELATED"/>
    <property type="match status" value="1"/>
</dbReference>
<dbReference type="InterPro" id="IPR050696">
    <property type="entry name" value="FtsA/MreB"/>
</dbReference>
<evidence type="ECO:0000256" key="5">
    <source>
        <dbReference type="HAMAP-Rule" id="MF_02033"/>
    </source>
</evidence>
<evidence type="ECO:0000259" key="7">
    <source>
        <dbReference type="SMART" id="SM00842"/>
    </source>
</evidence>
<evidence type="ECO:0000313" key="8">
    <source>
        <dbReference type="EMBL" id="KKW21694.1"/>
    </source>
</evidence>
<feature type="domain" description="SHS2" evidence="7">
    <location>
        <begin position="5"/>
        <end position="195"/>
    </location>
</feature>